<protein>
    <recommendedName>
        <fullName evidence="5">Lipoprotein LpqN</fullName>
    </recommendedName>
</protein>
<dbReference type="Proteomes" id="UP000602653">
    <property type="component" value="Chromosome"/>
</dbReference>
<feature type="region of interest" description="Disordered" evidence="1">
    <location>
        <begin position="24"/>
        <end position="57"/>
    </location>
</feature>
<evidence type="ECO:0000313" key="3">
    <source>
        <dbReference type="EMBL" id="QRV02619.1"/>
    </source>
</evidence>
<proteinExistence type="predicted"/>
<organism evidence="3 4">
    <name type="scientific">Arcanobacterium phocisimile</name>
    <dbReference type="NCBI Taxonomy" id="1302235"/>
    <lineage>
        <taxon>Bacteria</taxon>
        <taxon>Bacillati</taxon>
        <taxon>Actinomycetota</taxon>
        <taxon>Actinomycetes</taxon>
        <taxon>Actinomycetales</taxon>
        <taxon>Actinomycetaceae</taxon>
        <taxon>Arcanobacterium</taxon>
    </lineage>
</organism>
<gene>
    <name evidence="3" type="ORF">JTE88_02415</name>
</gene>
<evidence type="ECO:0000256" key="2">
    <source>
        <dbReference type="SAM" id="SignalP"/>
    </source>
</evidence>
<name>A0ABX7IJB2_9ACTO</name>
<reference evidence="3 4" key="1">
    <citation type="submission" date="2021-02" db="EMBL/GenBank/DDBJ databases">
        <title>Complete Genome Sequence of Arcanobacterium phocisimile strain DSM 26142T from a harbour seal.</title>
        <authorList>
            <person name="Borowiak M."/>
            <person name="Alssahen M."/>
            <person name="Malorny B."/>
            <person name="Laemmler C."/>
            <person name="Siebert U."/>
            <person name="Ploetz M."/>
            <person name="Abdulmawjood A."/>
        </authorList>
    </citation>
    <scope>NUCLEOTIDE SEQUENCE [LARGE SCALE GENOMIC DNA]</scope>
    <source>
        <strain evidence="3 4">DSM 26142</strain>
    </source>
</reference>
<evidence type="ECO:0000313" key="4">
    <source>
        <dbReference type="Proteomes" id="UP000602653"/>
    </source>
</evidence>
<feature type="compositionally biased region" description="Low complexity" evidence="1">
    <location>
        <begin position="27"/>
        <end position="39"/>
    </location>
</feature>
<feature type="chain" id="PRO_5047506501" description="Lipoprotein LpqN" evidence="2">
    <location>
        <begin position="26"/>
        <end position="228"/>
    </location>
</feature>
<keyword evidence="2" id="KW-0732">Signal</keyword>
<dbReference type="PROSITE" id="PS51257">
    <property type="entry name" value="PROKAR_LIPOPROTEIN"/>
    <property type="match status" value="1"/>
</dbReference>
<accession>A0ABX7IJB2</accession>
<keyword evidence="4" id="KW-1185">Reference proteome</keyword>
<dbReference type="EMBL" id="CP070228">
    <property type="protein sequence ID" value="QRV02619.1"/>
    <property type="molecule type" value="Genomic_DNA"/>
</dbReference>
<sequence length="228" mass="24237">MSRKYLSVILAVGLLVSGCSQGDTAEESAQQSDQSSIEATQDPSGAETLPTEPETSLSDVTLRRAIKETDLVDRAEGAELISESPTLRIQLPARFTRQSSTSSGHIGIWQDGENGNKVVLSIAGIAGIASDADKYAEYLSQAVAPSGRTIEYFDTVFFGEISAYQFSVTGGAQSAEIYAFELDGIAYELTVNALDDAALDELRPHILQTFGLSKAAESSADNQVDTAE</sequence>
<dbReference type="RefSeq" id="WP_204425155.1">
    <property type="nucleotide sequence ID" value="NZ_CP070228.1"/>
</dbReference>
<feature type="signal peptide" evidence="2">
    <location>
        <begin position="1"/>
        <end position="25"/>
    </location>
</feature>
<evidence type="ECO:0000256" key="1">
    <source>
        <dbReference type="SAM" id="MobiDB-lite"/>
    </source>
</evidence>
<evidence type="ECO:0008006" key="5">
    <source>
        <dbReference type="Google" id="ProtNLM"/>
    </source>
</evidence>